<protein>
    <submittedName>
        <fullName evidence="1">Uncharacterized protein</fullName>
    </submittedName>
</protein>
<dbReference type="STRING" id="479433.Caci_2080"/>
<name>C7QG22_CATAD</name>
<dbReference type="InParanoid" id="C7QG22"/>
<dbReference type="HOGENOM" id="CLU_1346876_0_0_11"/>
<keyword evidence="2" id="KW-1185">Reference proteome</keyword>
<dbReference type="RefSeq" id="WP_012786292.1">
    <property type="nucleotide sequence ID" value="NC_013131.1"/>
</dbReference>
<accession>C7QG22</accession>
<dbReference type="Proteomes" id="UP000000851">
    <property type="component" value="Chromosome"/>
</dbReference>
<evidence type="ECO:0000313" key="2">
    <source>
        <dbReference type="Proteomes" id="UP000000851"/>
    </source>
</evidence>
<proteinExistence type="predicted"/>
<evidence type="ECO:0000313" key="1">
    <source>
        <dbReference type="EMBL" id="ACU70999.1"/>
    </source>
</evidence>
<organism evidence="1 2">
    <name type="scientific">Catenulispora acidiphila (strain DSM 44928 / JCM 14897 / NBRC 102108 / NRRL B-24433 / ID139908)</name>
    <dbReference type="NCBI Taxonomy" id="479433"/>
    <lineage>
        <taxon>Bacteria</taxon>
        <taxon>Bacillati</taxon>
        <taxon>Actinomycetota</taxon>
        <taxon>Actinomycetes</taxon>
        <taxon>Catenulisporales</taxon>
        <taxon>Catenulisporaceae</taxon>
        <taxon>Catenulispora</taxon>
    </lineage>
</organism>
<dbReference type="KEGG" id="cai:Caci_2080"/>
<sequence>MPYDKEAARERLSACTPYQAAVVLALASHRSSTAGTLPEAEATFPEYGKLLAAAKRMNQAYLLAAPAQHLTDEVSVRLEEIIGSEEFPVDNDGGSEGYFMDIAVGIAYVRDVWTNHDVAYALGGLRRGYGFANELRRQLPTPPSVLAEPLDDAEQARQFADIDAVLALGEPISLEQFDALAAEGDEIGAALRARLAEVIAAGI</sequence>
<dbReference type="AlphaFoldDB" id="C7QG22"/>
<reference evidence="1 2" key="1">
    <citation type="journal article" date="2009" name="Stand. Genomic Sci.">
        <title>Complete genome sequence of Catenulispora acidiphila type strain (ID 139908).</title>
        <authorList>
            <person name="Copeland A."/>
            <person name="Lapidus A."/>
            <person name="Glavina Del Rio T."/>
            <person name="Nolan M."/>
            <person name="Lucas S."/>
            <person name="Chen F."/>
            <person name="Tice H."/>
            <person name="Cheng J.F."/>
            <person name="Bruce D."/>
            <person name="Goodwin L."/>
            <person name="Pitluck S."/>
            <person name="Mikhailova N."/>
            <person name="Pati A."/>
            <person name="Ivanova N."/>
            <person name="Mavromatis K."/>
            <person name="Chen A."/>
            <person name="Palaniappan K."/>
            <person name="Chain P."/>
            <person name="Land M."/>
            <person name="Hauser L."/>
            <person name="Chang Y.J."/>
            <person name="Jeffries C.D."/>
            <person name="Chertkov O."/>
            <person name="Brettin T."/>
            <person name="Detter J.C."/>
            <person name="Han C."/>
            <person name="Ali Z."/>
            <person name="Tindall B.J."/>
            <person name="Goker M."/>
            <person name="Bristow J."/>
            <person name="Eisen J.A."/>
            <person name="Markowitz V."/>
            <person name="Hugenholtz P."/>
            <person name="Kyrpides N.C."/>
            <person name="Klenk H.P."/>
        </authorList>
    </citation>
    <scope>NUCLEOTIDE SEQUENCE [LARGE SCALE GENOMIC DNA]</scope>
    <source>
        <strain evidence="2">DSM 44928 / JCM 14897 / NBRC 102108 / NRRL B-24433 / ID139908</strain>
    </source>
</reference>
<gene>
    <name evidence="1" type="ordered locus">Caci_2080</name>
</gene>
<dbReference type="EMBL" id="CP001700">
    <property type="protein sequence ID" value="ACU70999.1"/>
    <property type="molecule type" value="Genomic_DNA"/>
</dbReference>